<comment type="caution">
    <text evidence="2">The sequence shown here is derived from an EMBL/GenBank/DDBJ whole genome shotgun (WGS) entry which is preliminary data.</text>
</comment>
<dbReference type="NCBIfam" id="TIGR02867">
    <property type="entry name" value="spore_II_P"/>
    <property type="match status" value="1"/>
</dbReference>
<dbReference type="AlphaFoldDB" id="A0A6A7K5K6"/>
<dbReference type="Pfam" id="PF07454">
    <property type="entry name" value="SpoIIP"/>
    <property type="match status" value="1"/>
</dbReference>
<dbReference type="EMBL" id="WHNX01000003">
    <property type="protein sequence ID" value="MPW24631.1"/>
    <property type="molecule type" value="Genomic_DNA"/>
</dbReference>
<dbReference type="RefSeq" id="WP_152801303.1">
    <property type="nucleotide sequence ID" value="NZ_WHNX01000003.1"/>
</dbReference>
<reference evidence="2 3" key="1">
    <citation type="submission" date="2019-10" db="EMBL/GenBank/DDBJ databases">
        <title>Alkalibaculum tamaniensis sp.nov., a new alkaliphilic acetogen, isolated on methoxylated aromatics from a mud volcano.</title>
        <authorList>
            <person name="Khomyakova M.A."/>
            <person name="Merkel A.Y."/>
            <person name="Bonch-Osmolovskaya E.A."/>
            <person name="Slobodkin A.I."/>
        </authorList>
    </citation>
    <scope>NUCLEOTIDE SEQUENCE [LARGE SCALE GENOMIC DNA]</scope>
    <source>
        <strain evidence="2 3">M08DMB</strain>
    </source>
</reference>
<protein>
    <recommendedName>
        <fullName evidence="4">Stage II sporulation protein P</fullName>
    </recommendedName>
</protein>
<proteinExistence type="predicted"/>
<dbReference type="Proteomes" id="UP000440004">
    <property type="component" value="Unassembled WGS sequence"/>
</dbReference>
<gene>
    <name evidence="2" type="ORF">GC105_02335</name>
</gene>
<name>A0A6A7K5K6_9FIRM</name>
<keyword evidence="3" id="KW-1185">Reference proteome</keyword>
<evidence type="ECO:0000313" key="2">
    <source>
        <dbReference type="EMBL" id="MPW24631.1"/>
    </source>
</evidence>
<organism evidence="2 3">
    <name type="scientific">Alkalibaculum sporogenes</name>
    <dbReference type="NCBI Taxonomy" id="2655001"/>
    <lineage>
        <taxon>Bacteria</taxon>
        <taxon>Bacillati</taxon>
        <taxon>Bacillota</taxon>
        <taxon>Clostridia</taxon>
        <taxon>Eubacteriales</taxon>
        <taxon>Eubacteriaceae</taxon>
        <taxon>Alkalibaculum</taxon>
    </lineage>
</organism>
<keyword evidence="1" id="KW-0472">Membrane</keyword>
<evidence type="ECO:0008006" key="4">
    <source>
        <dbReference type="Google" id="ProtNLM"/>
    </source>
</evidence>
<sequence>MRKDIGDKIYSIIIIILVFSIVYQTSFLLVNTKDSTPVVLSENYIVENEEQEMATNNSATTELELKENEVEKNSDDFSADQDVDISLYMYLVQQVIPYNSKTSNYTLKDIIKYITKVDFNDPKTLISSQIPIIHSYEEDNVEISVEEEKEIYSITASKPLNSDEVEVNNTSDKPLVLLYSTHTTESYTSTDKTKIDYTSYARTTNEEHNVLAVGAEVKKVLEEKYGIVVVHDTTVHDYPSYAQSYSNSLETIKKNLKKYPSIQYVFDIHRDGLVDNPSNKEKYATVVNEVNSAKIMMVVGLNHDNSAMNLKFSEKVYQGFKEMYPSIALPTVKRSTAKYNQFARDNAMLFEVGSNLSTLEEAKASGKFLGDVLGKVITDKENN</sequence>
<keyword evidence="1" id="KW-0812">Transmembrane</keyword>
<evidence type="ECO:0000256" key="1">
    <source>
        <dbReference type="SAM" id="Phobius"/>
    </source>
</evidence>
<accession>A0A6A7K5K6</accession>
<dbReference type="InterPro" id="IPR010897">
    <property type="entry name" value="Spore_II_P"/>
</dbReference>
<evidence type="ECO:0000313" key="3">
    <source>
        <dbReference type="Proteomes" id="UP000440004"/>
    </source>
</evidence>
<feature type="transmembrane region" description="Helical" evidence="1">
    <location>
        <begin position="9"/>
        <end position="30"/>
    </location>
</feature>
<keyword evidence="1" id="KW-1133">Transmembrane helix</keyword>